<evidence type="ECO:0000256" key="10">
    <source>
        <dbReference type="ARBA" id="ARBA00047297"/>
    </source>
</evidence>
<evidence type="ECO:0000256" key="5">
    <source>
        <dbReference type="ARBA" id="ARBA00022723"/>
    </source>
</evidence>
<accession>A0A1B6CWH4</accession>
<feature type="binding site" evidence="12">
    <location>
        <position position="408"/>
    </location>
    <ligand>
        <name>Ca(2+)</name>
        <dbReference type="ChEBI" id="CHEBI:29108"/>
    </ligand>
</feature>
<dbReference type="PANTHER" id="PTHR13023">
    <property type="entry name" value="APYRASE"/>
    <property type="match status" value="1"/>
</dbReference>
<dbReference type="FunFam" id="2.120.10.100:FF:000001">
    <property type="entry name" value="Soluble calcium-activated nucleotidase 1"/>
    <property type="match status" value="1"/>
</dbReference>
<keyword evidence="13" id="KW-1133">Transmembrane helix</keyword>
<evidence type="ECO:0000256" key="2">
    <source>
        <dbReference type="ARBA" id="ARBA00012148"/>
    </source>
</evidence>
<dbReference type="GO" id="GO:0090729">
    <property type="term" value="F:toxin activity"/>
    <property type="evidence" value="ECO:0007669"/>
    <property type="project" value="UniProtKB-KW"/>
</dbReference>
<proteinExistence type="inferred from homology"/>
<evidence type="ECO:0000256" key="8">
    <source>
        <dbReference type="ARBA" id="ARBA00023240"/>
    </source>
</evidence>
<dbReference type="EC" id="3.6.1.5" evidence="2"/>
<feature type="binding site" evidence="12">
    <location>
        <position position="357"/>
    </location>
    <ligand>
        <name>Ca(2+)</name>
        <dbReference type="ChEBI" id="CHEBI:29108"/>
    </ligand>
</feature>
<dbReference type="InterPro" id="IPR009283">
    <property type="entry name" value="Apyrase"/>
</dbReference>
<keyword evidence="8" id="KW-1199">Hemostasis impairing toxin</keyword>
<dbReference type="GO" id="GO:0004050">
    <property type="term" value="F:apyrase activity"/>
    <property type="evidence" value="ECO:0007669"/>
    <property type="project" value="UniProtKB-EC"/>
</dbReference>
<evidence type="ECO:0000256" key="4">
    <source>
        <dbReference type="ARBA" id="ARBA00022656"/>
    </source>
</evidence>
<feature type="binding site" evidence="12">
    <location>
        <position position="296"/>
    </location>
    <ligand>
        <name>Ca(2+)</name>
        <dbReference type="ChEBI" id="CHEBI:29108"/>
    </ligand>
</feature>
<dbReference type="EMBL" id="GEDC01019567">
    <property type="protein sequence ID" value="JAS17731.1"/>
    <property type="molecule type" value="Transcribed_RNA"/>
</dbReference>
<evidence type="ECO:0000256" key="12">
    <source>
        <dbReference type="PIRSR" id="PIRSR609283-1"/>
    </source>
</evidence>
<dbReference type="GO" id="GO:0004382">
    <property type="term" value="F:GDP phosphatase activity"/>
    <property type="evidence" value="ECO:0007669"/>
    <property type="project" value="TreeGrafter"/>
</dbReference>
<protein>
    <recommendedName>
        <fullName evidence="11">Apyrase</fullName>
        <ecNumber evidence="2">3.6.1.5</ecNumber>
    </recommendedName>
</protein>
<reference evidence="14" key="1">
    <citation type="submission" date="2015-12" db="EMBL/GenBank/DDBJ databases">
        <title>De novo transcriptome assembly of four potential Pierce s Disease insect vectors from Arizona vineyards.</title>
        <authorList>
            <person name="Tassone E.E."/>
        </authorList>
    </citation>
    <scope>NUCLEOTIDE SEQUENCE</scope>
</reference>
<keyword evidence="4" id="KW-0800">Toxin</keyword>
<comment type="cofactor">
    <cofactor evidence="1 12">
        <name>Ca(2+)</name>
        <dbReference type="ChEBI" id="CHEBI:29108"/>
    </cofactor>
</comment>
<evidence type="ECO:0000256" key="6">
    <source>
        <dbReference type="ARBA" id="ARBA00022801"/>
    </source>
</evidence>
<keyword evidence="6" id="KW-0378">Hydrolase</keyword>
<evidence type="ECO:0000256" key="1">
    <source>
        <dbReference type="ARBA" id="ARBA00001913"/>
    </source>
</evidence>
<dbReference type="Pfam" id="PF06079">
    <property type="entry name" value="Apyrase"/>
    <property type="match status" value="1"/>
</dbReference>
<evidence type="ECO:0000256" key="3">
    <source>
        <dbReference type="ARBA" id="ARBA00022442"/>
    </source>
</evidence>
<comment type="catalytic activity">
    <reaction evidence="10">
        <text>a ribonucleoside 5'-triphosphate + 2 H2O = a ribonucleoside 5'-phosphate + 2 phosphate + 2 H(+)</text>
        <dbReference type="Rhea" id="RHEA:36795"/>
        <dbReference type="ChEBI" id="CHEBI:15377"/>
        <dbReference type="ChEBI" id="CHEBI:15378"/>
        <dbReference type="ChEBI" id="CHEBI:43474"/>
        <dbReference type="ChEBI" id="CHEBI:58043"/>
        <dbReference type="ChEBI" id="CHEBI:61557"/>
        <dbReference type="EC" id="3.6.1.5"/>
    </reaction>
    <physiologicalReaction direction="left-to-right" evidence="10">
        <dbReference type="Rhea" id="RHEA:36796"/>
    </physiologicalReaction>
</comment>
<keyword evidence="5 12" id="KW-0479">Metal-binding</keyword>
<evidence type="ECO:0000313" key="14">
    <source>
        <dbReference type="EMBL" id="JAS17731.1"/>
    </source>
</evidence>
<evidence type="ECO:0000256" key="9">
    <source>
        <dbReference type="ARBA" id="ARBA00025738"/>
    </source>
</evidence>
<evidence type="ECO:0000256" key="13">
    <source>
        <dbReference type="SAM" id="Phobius"/>
    </source>
</evidence>
<dbReference type="GO" id="GO:0005509">
    <property type="term" value="F:calcium ion binding"/>
    <property type="evidence" value="ECO:0007669"/>
    <property type="project" value="InterPro"/>
</dbReference>
<gene>
    <name evidence="14" type="ORF">g.10401</name>
</gene>
<dbReference type="SUPFAM" id="SSF101887">
    <property type="entry name" value="Apyrase"/>
    <property type="match status" value="1"/>
</dbReference>
<organism evidence="14">
    <name type="scientific">Clastoptera arizonana</name>
    <name type="common">Arizona spittle bug</name>
    <dbReference type="NCBI Taxonomy" id="38151"/>
    <lineage>
        <taxon>Eukaryota</taxon>
        <taxon>Metazoa</taxon>
        <taxon>Ecdysozoa</taxon>
        <taxon>Arthropoda</taxon>
        <taxon>Hexapoda</taxon>
        <taxon>Insecta</taxon>
        <taxon>Pterygota</taxon>
        <taxon>Neoptera</taxon>
        <taxon>Paraneoptera</taxon>
        <taxon>Hemiptera</taxon>
        <taxon>Auchenorrhyncha</taxon>
        <taxon>Cercopoidea</taxon>
        <taxon>Clastopteridae</taxon>
        <taxon>Clastoptera</taxon>
    </lineage>
</organism>
<feature type="binding site" evidence="12">
    <location>
        <position position="179"/>
    </location>
    <ligand>
        <name>Ca(2+)</name>
        <dbReference type="ChEBI" id="CHEBI:29108"/>
    </ligand>
</feature>
<keyword evidence="13" id="KW-0812">Transmembrane</keyword>
<evidence type="ECO:0000256" key="11">
    <source>
        <dbReference type="ARBA" id="ARBA00074431"/>
    </source>
</evidence>
<feature type="binding site" evidence="12">
    <location>
        <position position="178"/>
    </location>
    <ligand>
        <name>Ca(2+)</name>
        <dbReference type="ChEBI" id="CHEBI:29108"/>
    </ligand>
</feature>
<keyword evidence="13" id="KW-0472">Membrane</keyword>
<comment type="similarity">
    <text evidence="9">Belongs to the apyrase family.</text>
</comment>
<dbReference type="GO" id="GO:0030166">
    <property type="term" value="P:proteoglycan biosynthetic process"/>
    <property type="evidence" value="ECO:0007669"/>
    <property type="project" value="TreeGrafter"/>
</dbReference>
<name>A0A1B6CWH4_9HEMI</name>
<dbReference type="AlphaFoldDB" id="A0A1B6CWH4"/>
<keyword evidence="3" id="KW-1201">Platelet aggregation inhibiting toxin</keyword>
<feature type="transmembrane region" description="Helical" evidence="13">
    <location>
        <begin position="41"/>
        <end position="59"/>
    </location>
</feature>
<keyword evidence="7 12" id="KW-0106">Calcium</keyword>
<dbReference type="GO" id="GO:0045134">
    <property type="term" value="F:UDP phosphatase activity"/>
    <property type="evidence" value="ECO:0007669"/>
    <property type="project" value="TreeGrafter"/>
</dbReference>
<evidence type="ECO:0000256" key="7">
    <source>
        <dbReference type="ARBA" id="ARBA00022837"/>
    </source>
</evidence>
<dbReference type="Gene3D" id="2.120.10.100">
    <property type="entry name" value="Apyrase"/>
    <property type="match status" value="1"/>
</dbReference>
<dbReference type="PANTHER" id="PTHR13023:SF3">
    <property type="entry name" value="SOLUBLE CALCIUM-ACTIVATED NUCLEOTIDASE 1"/>
    <property type="match status" value="1"/>
</dbReference>
<sequence>MSFSKTENKEMIMSLRDWRQALRSPPTYRIGNSTLRIQTKFVSLIAGLGLMLLIVLYTTSSKNRQKIVSYGLGGDQLRTKFSYNSISSTYSFEYYNSTYPFTSPITTPGGIRYRIAIISDLDTNSKSKVESNTWISYLKKGSLIWNPTTSNVIITWDNTDPIELKSSFGQNGRGMELSELVVFNGKLLSFDDRTGLIYEILLDTNNAVPWVILIDGNGKTHKGFKSEWATVKDHKLYVGSMGKEWTTSGGDLINTNPMWVKSVSTTGEVSHLDWEENYKRLRRPMGVEFPGYIIHESGVWSHVHKRWFFLPRRLSKLRYNDETDERMSTNVLLSTDHHFSRIQTTYIGEVSPTHGFSTFKFIPNTDDSIIIALKTEEELGRTATYIMAFHVDGKILLPETKVANLKYEGLEFI</sequence>
<feature type="binding site" evidence="12">
    <location>
        <position position="227"/>
    </location>
    <ligand>
        <name>Ca(2+)</name>
        <dbReference type="ChEBI" id="CHEBI:29108"/>
    </ligand>
</feature>
<dbReference type="InterPro" id="IPR036258">
    <property type="entry name" value="Apyrase_sf"/>
</dbReference>